<dbReference type="Gene3D" id="3.40.50.300">
    <property type="entry name" value="P-loop containing nucleotide triphosphate hydrolases"/>
    <property type="match status" value="1"/>
</dbReference>
<dbReference type="GO" id="GO:0031683">
    <property type="term" value="F:G-protein beta/gamma-subunit complex binding"/>
    <property type="evidence" value="ECO:0007669"/>
    <property type="project" value="InterPro"/>
</dbReference>
<evidence type="ECO:0000256" key="5">
    <source>
        <dbReference type="ARBA" id="ARBA00022833"/>
    </source>
</evidence>
<dbReference type="GO" id="GO:0007186">
    <property type="term" value="P:G protein-coupled receptor signaling pathway"/>
    <property type="evidence" value="ECO:0007669"/>
    <property type="project" value="InterPro"/>
</dbReference>
<dbReference type="PANTHER" id="PTHR36486">
    <property type="entry name" value="OS01G0977800 PROTEIN"/>
    <property type="match status" value="1"/>
</dbReference>
<organism evidence="14 15">
    <name type="scientific">Carpinus fangiana</name>
    <dbReference type="NCBI Taxonomy" id="176857"/>
    <lineage>
        <taxon>Eukaryota</taxon>
        <taxon>Viridiplantae</taxon>
        <taxon>Streptophyta</taxon>
        <taxon>Embryophyta</taxon>
        <taxon>Tracheophyta</taxon>
        <taxon>Spermatophyta</taxon>
        <taxon>Magnoliopsida</taxon>
        <taxon>eudicotyledons</taxon>
        <taxon>Gunneridae</taxon>
        <taxon>Pentapetalae</taxon>
        <taxon>rosids</taxon>
        <taxon>fabids</taxon>
        <taxon>Fagales</taxon>
        <taxon>Betulaceae</taxon>
        <taxon>Carpinus</taxon>
    </lineage>
</organism>
<dbReference type="InterPro" id="IPR053057">
    <property type="entry name" value="XLG_GTP-binding"/>
</dbReference>
<evidence type="ECO:0000256" key="13">
    <source>
        <dbReference type="SAM" id="MobiDB-lite"/>
    </source>
</evidence>
<keyword evidence="9" id="KW-0539">Nucleus</keyword>
<name>A0A5N6QR32_9ROSI</name>
<evidence type="ECO:0000256" key="7">
    <source>
        <dbReference type="ARBA" id="ARBA00023134"/>
    </source>
</evidence>
<dbReference type="InterPro" id="IPR001019">
    <property type="entry name" value="Gprotein_alpha_su"/>
</dbReference>
<evidence type="ECO:0000256" key="2">
    <source>
        <dbReference type="ARBA" id="ARBA00022723"/>
    </source>
</evidence>
<feature type="binding site" evidence="11">
    <location>
        <begin position="646"/>
        <end position="656"/>
    </location>
    <ligand>
        <name>GTP</name>
        <dbReference type="ChEBI" id="CHEBI:37565"/>
    </ligand>
</feature>
<gene>
    <name evidence="14" type="ORF">FH972_004953</name>
</gene>
<feature type="region of interest" description="Disordered" evidence="13">
    <location>
        <begin position="160"/>
        <end position="189"/>
    </location>
</feature>
<sequence>MAGLLRKLRPVVRAIPDNDDDENVNNTDYSIASEYHGPPVSYDIPKVIPVDISHIPVASPVSSASLLNNLSLPVVQPIVKSSNRKTSRIDNSGVSGALACENGYGSESKAKLSDGNESSGTMGFSSIVDDEDDEEGEGFEDYMNPQAESCLSSRAHSSEASSCRQDDGNYEAPRHVKRPSIVTFRDTHEESYPSEEGSVVSVRPRVARNVKKGVCCRCLKGNRFTEKEVCIVCGAKYCYNCVLRAMGSMPEGRKCVICIGFSINEKRRGTLGMCSRLLKRLLNDLEVKRIMEAEVLCEVNQVPPALVFVNDEPLSKEELVQLQNCKHPPKNLRPGRYWYDKVSGFWGKEGQKPSQIISPELNVGGIINRKASNGNTNVLINSREITKEELLMLKAAGVTCEGQPHFWVSANGEYQEEGQNHIVGRRRIWDKTRTKIVCAVFSLPVPPDSKNPSEEEANGSNPDNLAQKSLHKLLLVGYDKSGTSTIYKQAKLLYDAPFSQDERQAIKFVIQRNLYTYLGILLEGREQFEEQSLLERRKRRVIDKSGPSGDTSQIDDTTIYSVGPRVKAFSDWLLQVMVLGNLETIFPADTGEYAPFVEQLWNDPAIQATYGRRNELEMLPRAATYFLDRAVEISRTDYEPSDMDILYAEGITSYDTVACMEFLFPKSIRDELVDSYQSIRYQLLRVHPRSLGANCKWLDMFDDTDILVFCVSLTDYDECSEDFNGVLTNKMLASKQLFESLVTHPTFENKNFLLILNKFDLLEEKIEQVPLTRCEWFHDFNPVTSHNTHNSTNPSLAQRAFHYIAMKFKILFRSHTDNKLFVSRVTGLENDTVDDALRYAREIVLWEEEKPCTFTEMSSTDIEASTTS</sequence>
<feature type="binding site" evidence="11">
    <location>
        <begin position="757"/>
        <end position="760"/>
    </location>
    <ligand>
        <name>GTP</name>
        <dbReference type="ChEBI" id="CHEBI:37565"/>
    </ligand>
</feature>
<reference evidence="14 15" key="1">
    <citation type="submission" date="2019-06" db="EMBL/GenBank/DDBJ databases">
        <title>A chromosomal-level reference genome of Carpinus fangiana (Coryloideae, Betulaceae).</title>
        <authorList>
            <person name="Yang X."/>
            <person name="Wang Z."/>
            <person name="Zhang L."/>
            <person name="Hao G."/>
            <person name="Liu J."/>
            <person name="Yang Y."/>
        </authorList>
    </citation>
    <scope>NUCLEOTIDE SEQUENCE [LARGE SCALE GENOMIC DNA]</scope>
    <source>
        <strain evidence="14">Cfa_2016G</strain>
        <tissue evidence="14">Leaf</tissue>
    </source>
</reference>
<dbReference type="FunFam" id="3.40.50.300:FF:000692">
    <property type="entry name" value="Guanine nucleotide-binding protein subunit alpha"/>
    <property type="match status" value="1"/>
</dbReference>
<keyword evidence="6" id="KW-0106">Calcium</keyword>
<evidence type="ECO:0000256" key="1">
    <source>
        <dbReference type="ARBA" id="ARBA00004123"/>
    </source>
</evidence>
<dbReference type="SUPFAM" id="SSF52540">
    <property type="entry name" value="P-loop containing nucleoside triphosphate hydrolases"/>
    <property type="match status" value="1"/>
</dbReference>
<accession>A0A5N6QR32</accession>
<feature type="compositionally biased region" description="Polar residues" evidence="13">
    <location>
        <begin position="115"/>
        <end position="124"/>
    </location>
</feature>
<feature type="compositionally biased region" description="Acidic residues" evidence="13">
    <location>
        <begin position="128"/>
        <end position="140"/>
    </location>
</feature>
<dbReference type="FunFam" id="1.10.400.10:FF:000005">
    <property type="entry name" value="Extra-large guanine nucleotide-binding protein 3"/>
    <property type="match status" value="1"/>
</dbReference>
<feature type="region of interest" description="Disordered" evidence="13">
    <location>
        <begin position="106"/>
        <end position="141"/>
    </location>
</feature>
<dbReference type="GO" id="GO:0005525">
    <property type="term" value="F:GTP binding"/>
    <property type="evidence" value="ECO:0007669"/>
    <property type="project" value="UniProtKB-KW"/>
</dbReference>
<dbReference type="SUPFAM" id="SSF47895">
    <property type="entry name" value="Transducin (alpha subunit), insertion domain"/>
    <property type="match status" value="1"/>
</dbReference>
<keyword evidence="4" id="KW-0863">Zinc-finger</keyword>
<keyword evidence="12" id="KW-0460">Magnesium</keyword>
<dbReference type="Pfam" id="PF00503">
    <property type="entry name" value="G-alpha"/>
    <property type="match status" value="1"/>
</dbReference>
<dbReference type="AlphaFoldDB" id="A0A5N6QR32"/>
<feature type="binding site" evidence="12">
    <location>
        <position position="656"/>
    </location>
    <ligand>
        <name>Mg(2+)</name>
        <dbReference type="ChEBI" id="CHEBI:18420"/>
    </ligand>
</feature>
<dbReference type="InterPro" id="IPR011025">
    <property type="entry name" value="GproteinA_insert"/>
</dbReference>
<comment type="subcellular location">
    <subcellularLocation>
        <location evidence="1">Nucleus</location>
    </subcellularLocation>
</comment>
<evidence type="ECO:0000256" key="12">
    <source>
        <dbReference type="PIRSR" id="PIRSR601019-2"/>
    </source>
</evidence>
<evidence type="ECO:0000256" key="6">
    <source>
        <dbReference type="ARBA" id="ARBA00022837"/>
    </source>
</evidence>
<evidence type="ECO:0000256" key="4">
    <source>
        <dbReference type="ARBA" id="ARBA00022771"/>
    </source>
</evidence>
<evidence type="ECO:0000256" key="10">
    <source>
        <dbReference type="ARBA" id="ARBA00060880"/>
    </source>
</evidence>
<keyword evidence="2 12" id="KW-0479">Metal-binding</keyword>
<proteinExistence type="inferred from homology"/>
<evidence type="ECO:0000313" key="14">
    <source>
        <dbReference type="EMBL" id="KAE8008439.1"/>
    </source>
</evidence>
<protein>
    <submittedName>
        <fullName evidence="14">Uncharacterized protein</fullName>
    </submittedName>
</protein>
<dbReference type="CDD" id="cd00066">
    <property type="entry name" value="G-alpha"/>
    <property type="match status" value="1"/>
</dbReference>
<keyword evidence="3 11" id="KW-0547">Nucleotide-binding</keyword>
<dbReference type="PROSITE" id="PS51882">
    <property type="entry name" value="G_ALPHA"/>
    <property type="match status" value="1"/>
</dbReference>
<keyword evidence="8" id="KW-0807">Transducer</keyword>
<dbReference type="OrthoDB" id="5817230at2759"/>
<dbReference type="PRINTS" id="PR00318">
    <property type="entry name" value="GPROTEINA"/>
</dbReference>
<evidence type="ECO:0000256" key="9">
    <source>
        <dbReference type="ARBA" id="ARBA00023242"/>
    </source>
</evidence>
<evidence type="ECO:0000256" key="8">
    <source>
        <dbReference type="ARBA" id="ARBA00023224"/>
    </source>
</evidence>
<dbReference type="Proteomes" id="UP000327013">
    <property type="component" value="Chromosome 2"/>
</dbReference>
<evidence type="ECO:0000256" key="3">
    <source>
        <dbReference type="ARBA" id="ARBA00022741"/>
    </source>
</evidence>
<dbReference type="SMART" id="SM00275">
    <property type="entry name" value="G_alpha"/>
    <property type="match status" value="1"/>
</dbReference>
<evidence type="ECO:0000313" key="15">
    <source>
        <dbReference type="Proteomes" id="UP000327013"/>
    </source>
</evidence>
<dbReference type="GO" id="GO:0008270">
    <property type="term" value="F:zinc ion binding"/>
    <property type="evidence" value="ECO:0007669"/>
    <property type="project" value="UniProtKB-KW"/>
</dbReference>
<keyword evidence="5" id="KW-0862">Zinc</keyword>
<keyword evidence="7 11" id="KW-0342">GTP-binding</keyword>
<dbReference type="Gene3D" id="1.10.400.10">
    <property type="entry name" value="GI Alpha 1, domain 2-like"/>
    <property type="match status" value="1"/>
</dbReference>
<dbReference type="InterPro" id="IPR027417">
    <property type="entry name" value="P-loop_NTPase"/>
</dbReference>
<keyword evidence="15" id="KW-1185">Reference proteome</keyword>
<comment type="similarity">
    <text evidence="10">Belongs to the G-alpha family. XLG subfamily.</text>
</comment>
<dbReference type="GO" id="GO:0003924">
    <property type="term" value="F:GTPase activity"/>
    <property type="evidence" value="ECO:0007669"/>
    <property type="project" value="InterPro"/>
</dbReference>
<evidence type="ECO:0000256" key="11">
    <source>
        <dbReference type="PIRSR" id="PIRSR601019-1"/>
    </source>
</evidence>
<dbReference type="GO" id="GO:0005634">
    <property type="term" value="C:nucleus"/>
    <property type="evidence" value="ECO:0007669"/>
    <property type="project" value="UniProtKB-SubCell"/>
</dbReference>
<dbReference type="PANTHER" id="PTHR36486:SF4">
    <property type="entry name" value="PH DOMAIN-CONTAINING PROTEIN"/>
    <property type="match status" value="1"/>
</dbReference>
<feature type="binding site" evidence="12">
    <location>
        <position position="484"/>
    </location>
    <ligand>
        <name>Mg(2+)</name>
        <dbReference type="ChEBI" id="CHEBI:18420"/>
    </ligand>
</feature>
<dbReference type="EMBL" id="CM017322">
    <property type="protein sequence ID" value="KAE8008439.1"/>
    <property type="molecule type" value="Genomic_DNA"/>
</dbReference>